<name>A0A8J4XPH9_CHIOP</name>
<proteinExistence type="predicted"/>
<keyword evidence="3" id="KW-1185">Reference proteome</keyword>
<protein>
    <submittedName>
        <fullName evidence="2">Uncharacterized protein</fullName>
    </submittedName>
</protein>
<feature type="region of interest" description="Disordered" evidence="1">
    <location>
        <begin position="104"/>
        <end position="131"/>
    </location>
</feature>
<sequence>MSLNGELRVVSRRCHVPGCGASSANVVVYSAKRSKDEEAHSRWMELLGMEDGRVAVHACQRHFPAGAPTRNHPDPNPNLFNPIPNQLTSSHIGSGLDGGLHIQPLFNTAPDGTPLGPNGQPLPPPIQPPPGSVTKLAPNATLIDLSKIKKDHDGEKPFKIEQVTVLIDECDDVKVVGYGPSDPMTHSPVERIPGRLGRPRKALPPPPPTWDDGGATDGLEDVGTEPSFHQFSDLSLGNTLEHMRQLRIDCNTALVDMDKRQMVYVSIGDF</sequence>
<dbReference type="Proteomes" id="UP000770661">
    <property type="component" value="Unassembled WGS sequence"/>
</dbReference>
<evidence type="ECO:0000313" key="3">
    <source>
        <dbReference type="Proteomes" id="UP000770661"/>
    </source>
</evidence>
<dbReference type="EMBL" id="JACEEZ010023097">
    <property type="protein sequence ID" value="KAG0711726.1"/>
    <property type="molecule type" value="Genomic_DNA"/>
</dbReference>
<reference evidence="2" key="1">
    <citation type="submission" date="2020-07" db="EMBL/GenBank/DDBJ databases">
        <title>The High-quality genome of the commercially important snow crab, Chionoecetes opilio.</title>
        <authorList>
            <person name="Jeong J.-H."/>
            <person name="Ryu S."/>
        </authorList>
    </citation>
    <scope>NUCLEOTIDE SEQUENCE</scope>
    <source>
        <strain evidence="2">MADBK_172401_WGS</strain>
        <tissue evidence="2">Digestive gland</tissue>
    </source>
</reference>
<accession>A0A8J4XPH9</accession>
<organism evidence="2 3">
    <name type="scientific">Chionoecetes opilio</name>
    <name type="common">Atlantic snow crab</name>
    <name type="synonym">Cancer opilio</name>
    <dbReference type="NCBI Taxonomy" id="41210"/>
    <lineage>
        <taxon>Eukaryota</taxon>
        <taxon>Metazoa</taxon>
        <taxon>Ecdysozoa</taxon>
        <taxon>Arthropoda</taxon>
        <taxon>Crustacea</taxon>
        <taxon>Multicrustacea</taxon>
        <taxon>Malacostraca</taxon>
        <taxon>Eumalacostraca</taxon>
        <taxon>Eucarida</taxon>
        <taxon>Decapoda</taxon>
        <taxon>Pleocyemata</taxon>
        <taxon>Brachyura</taxon>
        <taxon>Eubrachyura</taxon>
        <taxon>Majoidea</taxon>
        <taxon>Majidae</taxon>
        <taxon>Chionoecetes</taxon>
    </lineage>
</organism>
<dbReference type="AlphaFoldDB" id="A0A8J4XPH9"/>
<gene>
    <name evidence="2" type="ORF">GWK47_020029</name>
</gene>
<feature type="region of interest" description="Disordered" evidence="1">
    <location>
        <begin position="178"/>
        <end position="219"/>
    </location>
</feature>
<evidence type="ECO:0000313" key="2">
    <source>
        <dbReference type="EMBL" id="KAG0711726.1"/>
    </source>
</evidence>
<dbReference type="OrthoDB" id="6910977at2759"/>
<comment type="caution">
    <text evidence="2">The sequence shown here is derived from an EMBL/GenBank/DDBJ whole genome shotgun (WGS) entry which is preliminary data.</text>
</comment>
<evidence type="ECO:0000256" key="1">
    <source>
        <dbReference type="SAM" id="MobiDB-lite"/>
    </source>
</evidence>
<feature type="compositionally biased region" description="Pro residues" evidence="1">
    <location>
        <begin position="120"/>
        <end position="131"/>
    </location>
</feature>